<sequence length="283" mass="29817">MDDMRIAQLAERSGVPPSTLRYYGERGLLPARRSPAGYRLYDRGALDRLAFIAAGKRLGLDLDEIGGLLRVWRDGACTRVRESLRPRIAARLDTARARAEELAGFARVLRGALAHLDALPDRDGPCGPECGLLDLGRQASGGSGEPEAPTRSELPVAVPATGSAIAPEAPSAALAAACALDGGAARERIGRWRELLRGAPREEAPGGFRAALPADRAAEAAELAAAEVRCCAFFTFSLEFDRTGTALRVSAPEQARPMLDEVFGAPEPAAPPAPPGKTCACSR</sequence>
<dbReference type="InterPro" id="IPR000551">
    <property type="entry name" value="MerR-type_HTH_dom"/>
</dbReference>
<dbReference type="PANTHER" id="PTHR30204">
    <property type="entry name" value="REDOX-CYCLING DRUG-SENSING TRANSCRIPTIONAL ACTIVATOR SOXR"/>
    <property type="match status" value="1"/>
</dbReference>
<dbReference type="SMART" id="SM00422">
    <property type="entry name" value="HTH_MERR"/>
    <property type="match status" value="1"/>
</dbReference>
<keyword evidence="2 5" id="KW-0238">DNA-binding</keyword>
<evidence type="ECO:0000256" key="3">
    <source>
        <dbReference type="ARBA" id="ARBA00023163"/>
    </source>
</evidence>
<dbReference type="EMBL" id="JACHDB010000001">
    <property type="protein sequence ID" value="MBB5432532.1"/>
    <property type="molecule type" value="Genomic_DNA"/>
</dbReference>
<dbReference type="InterPro" id="IPR047057">
    <property type="entry name" value="MerR_fam"/>
</dbReference>
<evidence type="ECO:0000313" key="6">
    <source>
        <dbReference type="Proteomes" id="UP000572635"/>
    </source>
</evidence>
<dbReference type="InterPro" id="IPR009061">
    <property type="entry name" value="DNA-bd_dom_put_sf"/>
</dbReference>
<evidence type="ECO:0000259" key="4">
    <source>
        <dbReference type="PROSITE" id="PS50937"/>
    </source>
</evidence>
<dbReference type="PRINTS" id="PR00040">
    <property type="entry name" value="HTHMERR"/>
</dbReference>
<organism evidence="5 6">
    <name type="scientific">Nocardiopsis composta</name>
    <dbReference type="NCBI Taxonomy" id="157465"/>
    <lineage>
        <taxon>Bacteria</taxon>
        <taxon>Bacillati</taxon>
        <taxon>Actinomycetota</taxon>
        <taxon>Actinomycetes</taxon>
        <taxon>Streptosporangiales</taxon>
        <taxon>Nocardiopsidaceae</taxon>
        <taxon>Nocardiopsis</taxon>
    </lineage>
</organism>
<dbReference type="PANTHER" id="PTHR30204:SF94">
    <property type="entry name" value="HEAVY METAL-DEPENDENT TRANSCRIPTIONAL REGULATOR HI_0293-RELATED"/>
    <property type="match status" value="1"/>
</dbReference>
<dbReference type="Pfam" id="PF13411">
    <property type="entry name" value="MerR_1"/>
    <property type="match status" value="1"/>
</dbReference>
<feature type="domain" description="HTH merR-type" evidence="4">
    <location>
        <begin position="1"/>
        <end position="71"/>
    </location>
</feature>
<proteinExistence type="predicted"/>
<dbReference type="Proteomes" id="UP000572635">
    <property type="component" value="Unassembled WGS sequence"/>
</dbReference>
<protein>
    <submittedName>
        <fullName evidence="5">DNA-binding transcriptional MerR regulator</fullName>
    </submittedName>
</protein>
<reference evidence="5 6" key="1">
    <citation type="submission" date="2020-08" db="EMBL/GenBank/DDBJ databases">
        <title>Sequencing the genomes of 1000 actinobacteria strains.</title>
        <authorList>
            <person name="Klenk H.-P."/>
        </authorList>
    </citation>
    <scope>NUCLEOTIDE SEQUENCE [LARGE SCALE GENOMIC DNA]</scope>
    <source>
        <strain evidence="5 6">DSM 44551</strain>
    </source>
</reference>
<keyword evidence="3" id="KW-0804">Transcription</keyword>
<name>A0A7W8QL93_9ACTN</name>
<dbReference type="PROSITE" id="PS50937">
    <property type="entry name" value="HTH_MERR_2"/>
    <property type="match status" value="1"/>
</dbReference>
<gene>
    <name evidence="5" type="ORF">HDA36_002616</name>
</gene>
<dbReference type="AlphaFoldDB" id="A0A7W8QL93"/>
<dbReference type="GO" id="GO:0003700">
    <property type="term" value="F:DNA-binding transcription factor activity"/>
    <property type="evidence" value="ECO:0007669"/>
    <property type="project" value="InterPro"/>
</dbReference>
<dbReference type="GO" id="GO:0003677">
    <property type="term" value="F:DNA binding"/>
    <property type="evidence" value="ECO:0007669"/>
    <property type="project" value="UniProtKB-KW"/>
</dbReference>
<dbReference type="Gene3D" id="1.10.1660.10">
    <property type="match status" value="1"/>
</dbReference>
<dbReference type="SUPFAM" id="SSF46955">
    <property type="entry name" value="Putative DNA-binding domain"/>
    <property type="match status" value="1"/>
</dbReference>
<keyword evidence="6" id="KW-1185">Reference proteome</keyword>
<keyword evidence="1" id="KW-0805">Transcription regulation</keyword>
<accession>A0A7W8QL93</accession>
<evidence type="ECO:0000313" key="5">
    <source>
        <dbReference type="EMBL" id="MBB5432532.1"/>
    </source>
</evidence>
<dbReference type="RefSeq" id="WP_184392087.1">
    <property type="nucleotide sequence ID" value="NZ_BAAAJD010000043.1"/>
</dbReference>
<evidence type="ECO:0000256" key="2">
    <source>
        <dbReference type="ARBA" id="ARBA00023125"/>
    </source>
</evidence>
<evidence type="ECO:0000256" key="1">
    <source>
        <dbReference type="ARBA" id="ARBA00023015"/>
    </source>
</evidence>
<comment type="caution">
    <text evidence="5">The sequence shown here is derived from an EMBL/GenBank/DDBJ whole genome shotgun (WGS) entry which is preliminary data.</text>
</comment>